<evidence type="ECO:0000313" key="2">
    <source>
        <dbReference type="EMBL" id="BCZ49281.1"/>
    </source>
</evidence>
<dbReference type="EMBL" id="AP024849">
    <property type="protein sequence ID" value="BCZ49281.1"/>
    <property type="molecule type" value="Genomic_DNA"/>
</dbReference>
<feature type="transmembrane region" description="Helical" evidence="1">
    <location>
        <begin position="78"/>
        <end position="96"/>
    </location>
</feature>
<reference evidence="3" key="1">
    <citation type="submission" date="2021-07" db="EMBL/GenBank/DDBJ databases">
        <title>Complete genome sequencing of a Clostridium isolate.</title>
        <authorList>
            <person name="Ueki A."/>
            <person name="Tonouchi A."/>
        </authorList>
    </citation>
    <scope>NUCLEOTIDE SEQUENCE [LARGE SCALE GENOMIC DNA]</scope>
    <source>
        <strain evidence="3">C5S11</strain>
    </source>
</reference>
<feature type="transmembrane region" description="Helical" evidence="1">
    <location>
        <begin position="117"/>
        <end position="135"/>
    </location>
</feature>
<sequence length="177" mass="21079">MEDQKNDNKNAENSNELLKGKIKGLNLFTVLHALWILEIYYLGLNSLWNIVQKFNIQIQLPILAEKWNSILLNYFREWYAFSFFVGIALIICGFVFKIINEMPIINNYKIICRYCDYGWHAGFMVILIYFTYIIYLKASIYYLLLVLIICLSIRAFIWCIKKVLKYLHDKFGIEFSL</sequence>
<keyword evidence="3" id="KW-1185">Reference proteome</keyword>
<keyword evidence="1" id="KW-0472">Membrane</keyword>
<protein>
    <submittedName>
        <fullName evidence="2">Uncharacterized protein</fullName>
    </submittedName>
</protein>
<feature type="transmembrane region" description="Helical" evidence="1">
    <location>
        <begin position="141"/>
        <end position="160"/>
    </location>
</feature>
<keyword evidence="1" id="KW-0812">Transmembrane</keyword>
<organism evidence="2 3">
    <name type="scientific">Clostridium gelidum</name>
    <dbReference type="NCBI Taxonomy" id="704125"/>
    <lineage>
        <taxon>Bacteria</taxon>
        <taxon>Bacillati</taxon>
        <taxon>Bacillota</taxon>
        <taxon>Clostridia</taxon>
        <taxon>Eubacteriales</taxon>
        <taxon>Clostridiaceae</taxon>
        <taxon>Clostridium</taxon>
    </lineage>
</organism>
<accession>A0ABN6J4N5</accession>
<dbReference type="RefSeq" id="WP_224035474.1">
    <property type="nucleotide sequence ID" value="NZ_AP024849.1"/>
</dbReference>
<name>A0ABN6J4N5_9CLOT</name>
<feature type="transmembrane region" description="Helical" evidence="1">
    <location>
        <begin position="24"/>
        <end position="43"/>
    </location>
</feature>
<keyword evidence="1" id="KW-1133">Transmembrane helix</keyword>
<evidence type="ECO:0000313" key="3">
    <source>
        <dbReference type="Proteomes" id="UP000824633"/>
    </source>
</evidence>
<proteinExistence type="predicted"/>
<evidence type="ECO:0000256" key="1">
    <source>
        <dbReference type="SAM" id="Phobius"/>
    </source>
</evidence>
<gene>
    <name evidence="2" type="ORF">psyc5s11_53480</name>
</gene>
<dbReference type="Proteomes" id="UP000824633">
    <property type="component" value="Chromosome"/>
</dbReference>